<feature type="transmembrane region" description="Helical" evidence="1">
    <location>
        <begin position="157"/>
        <end position="177"/>
    </location>
</feature>
<protein>
    <submittedName>
        <fullName evidence="2">Uncharacterized protein</fullName>
    </submittedName>
</protein>
<proteinExistence type="predicted"/>
<sequence>MVTTSDSRRSSSMSYRTFVRFSGMTCMIAGILRICTAVIPTPPNPPTISLEIVYAIIDLCILFGLLGVYSTHYDRAGLWGFAGFLLAVTGAASILGPDVTVGYLDIYILGAGLLTMGLSLFAIKIWNTDRLPRIVPLLWLGSTGFGMGGMMSGIDMAIHFAGVAFGLGFLIAGWHFWRQTKSWPIDVCPHNWPTETSKHRQ</sequence>
<dbReference type="KEGG" id="hau:Haur_5037"/>
<keyword evidence="1" id="KW-0472">Membrane</keyword>
<organism evidence="2 3">
    <name type="scientific">Herpetosiphon aurantiacus (strain ATCC 23779 / DSM 785 / 114-95)</name>
    <dbReference type="NCBI Taxonomy" id="316274"/>
    <lineage>
        <taxon>Bacteria</taxon>
        <taxon>Bacillati</taxon>
        <taxon>Chloroflexota</taxon>
        <taxon>Chloroflexia</taxon>
        <taxon>Herpetosiphonales</taxon>
        <taxon>Herpetosiphonaceae</taxon>
        <taxon>Herpetosiphon</taxon>
    </lineage>
</organism>
<feature type="transmembrane region" description="Helical" evidence="1">
    <location>
        <begin position="134"/>
        <end position="151"/>
    </location>
</feature>
<evidence type="ECO:0000313" key="2">
    <source>
        <dbReference type="EMBL" id="ABX07667.1"/>
    </source>
</evidence>
<keyword evidence="1" id="KW-0812">Transmembrane</keyword>
<accession>A9B8K3</accession>
<name>A9B8K3_HERA2</name>
<keyword evidence="1" id="KW-1133">Transmembrane helix</keyword>
<feature type="transmembrane region" description="Helical" evidence="1">
    <location>
        <begin position="101"/>
        <end position="122"/>
    </location>
</feature>
<keyword evidence="2" id="KW-0614">Plasmid</keyword>
<dbReference type="AlphaFoldDB" id="A9B8K3"/>
<feature type="transmembrane region" description="Helical" evidence="1">
    <location>
        <begin position="21"/>
        <end position="40"/>
    </location>
</feature>
<dbReference type="EMBL" id="CP000876">
    <property type="protein sequence ID" value="ABX07667.1"/>
    <property type="molecule type" value="Genomic_DNA"/>
</dbReference>
<feature type="transmembrane region" description="Helical" evidence="1">
    <location>
        <begin position="52"/>
        <end position="69"/>
    </location>
</feature>
<keyword evidence="3" id="KW-1185">Reference proteome</keyword>
<dbReference type="HOGENOM" id="CLU_1358877_0_0_0"/>
<dbReference type="InParanoid" id="A9B8K3"/>
<dbReference type="BioCyc" id="HAUR316274:GHYA-5100-MONOMER"/>
<dbReference type="Proteomes" id="UP000000787">
    <property type="component" value="Plasmid pHAU01"/>
</dbReference>
<reference evidence="2 3" key="1">
    <citation type="journal article" date="2011" name="Stand. Genomic Sci.">
        <title>Complete genome sequence of the filamentous gliding predatory bacterium Herpetosiphon aurantiacus type strain (114-95(T)).</title>
        <authorList>
            <person name="Kiss H."/>
            <person name="Nett M."/>
            <person name="Domin N."/>
            <person name="Martin K."/>
            <person name="Maresca J.A."/>
            <person name="Copeland A."/>
            <person name="Lapidus A."/>
            <person name="Lucas S."/>
            <person name="Berry K.W."/>
            <person name="Glavina Del Rio T."/>
            <person name="Dalin E."/>
            <person name="Tice H."/>
            <person name="Pitluck S."/>
            <person name="Richardson P."/>
            <person name="Bruce D."/>
            <person name="Goodwin L."/>
            <person name="Han C."/>
            <person name="Detter J.C."/>
            <person name="Schmutz J."/>
            <person name="Brettin T."/>
            <person name="Land M."/>
            <person name="Hauser L."/>
            <person name="Kyrpides N.C."/>
            <person name="Ivanova N."/>
            <person name="Goker M."/>
            <person name="Woyke T."/>
            <person name="Klenk H.P."/>
            <person name="Bryant D.A."/>
        </authorList>
    </citation>
    <scope>NUCLEOTIDE SEQUENCE [LARGE SCALE GENOMIC DNA]</scope>
    <source>
        <strain evidence="3">ATCC 23779 / DSM 785 / 114-95</strain>
        <plasmid evidence="2">pHAU01</plasmid>
    </source>
</reference>
<feature type="transmembrane region" description="Helical" evidence="1">
    <location>
        <begin position="76"/>
        <end position="95"/>
    </location>
</feature>
<evidence type="ECO:0000256" key="1">
    <source>
        <dbReference type="SAM" id="Phobius"/>
    </source>
</evidence>
<evidence type="ECO:0000313" key="3">
    <source>
        <dbReference type="Proteomes" id="UP000000787"/>
    </source>
</evidence>
<geneLocation type="plasmid" evidence="2 3">
    <name>pHAU01</name>
</geneLocation>
<gene>
    <name evidence="2" type="ordered locus">Haur_5037</name>
</gene>